<evidence type="ECO:0000313" key="2">
    <source>
        <dbReference type="Proteomes" id="UP000324222"/>
    </source>
</evidence>
<protein>
    <submittedName>
        <fullName evidence="1">Uncharacterized protein</fullName>
    </submittedName>
</protein>
<reference evidence="1 2" key="1">
    <citation type="submission" date="2019-05" db="EMBL/GenBank/DDBJ databases">
        <title>Another draft genome of Portunus trituberculatus and its Hox gene families provides insights of decapod evolution.</title>
        <authorList>
            <person name="Jeong J.-H."/>
            <person name="Song I."/>
            <person name="Kim S."/>
            <person name="Choi T."/>
            <person name="Kim D."/>
            <person name="Ryu S."/>
            <person name="Kim W."/>
        </authorList>
    </citation>
    <scope>NUCLEOTIDE SEQUENCE [LARGE SCALE GENOMIC DNA]</scope>
    <source>
        <tissue evidence="1">Muscle</tissue>
    </source>
</reference>
<proteinExistence type="predicted"/>
<accession>A0A5B7GS15</accession>
<gene>
    <name evidence="1" type="ORF">E2C01_054162</name>
</gene>
<comment type="caution">
    <text evidence="1">The sequence shown here is derived from an EMBL/GenBank/DDBJ whole genome shotgun (WGS) entry which is preliminary data.</text>
</comment>
<evidence type="ECO:0000313" key="1">
    <source>
        <dbReference type="EMBL" id="MPC60125.1"/>
    </source>
</evidence>
<name>A0A5B7GS15_PORTR</name>
<dbReference type="Proteomes" id="UP000324222">
    <property type="component" value="Unassembled WGS sequence"/>
</dbReference>
<organism evidence="1 2">
    <name type="scientific">Portunus trituberculatus</name>
    <name type="common">Swimming crab</name>
    <name type="synonym">Neptunus trituberculatus</name>
    <dbReference type="NCBI Taxonomy" id="210409"/>
    <lineage>
        <taxon>Eukaryota</taxon>
        <taxon>Metazoa</taxon>
        <taxon>Ecdysozoa</taxon>
        <taxon>Arthropoda</taxon>
        <taxon>Crustacea</taxon>
        <taxon>Multicrustacea</taxon>
        <taxon>Malacostraca</taxon>
        <taxon>Eumalacostraca</taxon>
        <taxon>Eucarida</taxon>
        <taxon>Decapoda</taxon>
        <taxon>Pleocyemata</taxon>
        <taxon>Brachyura</taxon>
        <taxon>Eubrachyura</taxon>
        <taxon>Portunoidea</taxon>
        <taxon>Portunidae</taxon>
        <taxon>Portuninae</taxon>
        <taxon>Portunus</taxon>
    </lineage>
</organism>
<dbReference type="AlphaFoldDB" id="A0A5B7GS15"/>
<keyword evidence="2" id="KW-1185">Reference proteome</keyword>
<sequence length="28" mass="3084">MGERKKKALCSKVAGREEACSQQDQKSS</sequence>
<dbReference type="EMBL" id="VSRR010017208">
    <property type="protein sequence ID" value="MPC60125.1"/>
    <property type="molecule type" value="Genomic_DNA"/>
</dbReference>